<keyword evidence="2" id="KW-0489">Methyltransferase</keyword>
<dbReference type="GO" id="GO:0016757">
    <property type="term" value="F:glycosyltransferase activity"/>
    <property type="evidence" value="ECO:0007669"/>
    <property type="project" value="InterPro"/>
</dbReference>
<organism evidence="2 3">
    <name type="scientific">Aromatoleum tolulyticum</name>
    <dbReference type="NCBI Taxonomy" id="34027"/>
    <lineage>
        <taxon>Bacteria</taxon>
        <taxon>Pseudomonadati</taxon>
        <taxon>Pseudomonadota</taxon>
        <taxon>Betaproteobacteria</taxon>
        <taxon>Rhodocyclales</taxon>
        <taxon>Rhodocyclaceae</taxon>
        <taxon>Aromatoleum</taxon>
    </lineage>
</organism>
<dbReference type="OrthoDB" id="9814129at2"/>
<dbReference type="Pfam" id="PF05050">
    <property type="entry name" value="Methyltransf_21"/>
    <property type="match status" value="1"/>
</dbReference>
<dbReference type="STRING" id="34027.SAMN05421829_1172"/>
<gene>
    <name evidence="2" type="ORF">SAMN05421829_1172</name>
</gene>
<dbReference type="InterPro" id="IPR006342">
    <property type="entry name" value="FkbM_mtfrase"/>
</dbReference>
<sequence>MKKKAISASQLARLHEAIALQNQGRLDEADAIYADFLRKVPKHPDALHLRALICHTRGRHADAARFAEAAIAAAPDVANFHNTAGEAWRLLGDRARARKHFGAAVRLAPGLAMAHHNLSLVLDAEGLAAEALAASQRAVALNPRYVEALAQSLEIARRLGDHAAAQAALAQLRTCDGELAHDAVARFHTMTARDHVEALRFDDGIAEAEKAIAASPCFWGGWTLLGETCNEVGNHARAELCGTIAANLAPDNENARLNLAHLLKEQQRLDEAESHYRAWLARQPGNAEARFGLAGALLMRGHYREGWPLFEARWELPRHGGAKFSGAPQWTGEAVGRLLLYAEQGLGDTLQMLRFLPDAIRRAGGAVTLLVPPPLARIARRASGAEGIAIVTALPDGAVFDAACGLMSLPGIAAVTMPAEAAAPAPYLGHDPARAAHFAARLAGLPGRKLGIVWLGGQAGSANRRRRLPEAALLPLLTLPGWTPVSLQFGIAKPEIAGHPLVDLADDIADFEDLAAAMKAVDAVVSLDSGPAHLAGALGVPTWILVPWLHDWRWGLGGERSDWYPSATLVRQAVGGSWDAPIAGLVALLSGHADASPDDAPGAEGDRVILRNEFPLVRARCRDGIVTMPLFDRYITLSLLLYGEYSPREAALLSSWLRPGDTAVDVGANLGTLTLAMARAVGNTGRVIAFEPQTSIHACLQQTLADSGIGHVELHRRAVGATAGHAFVPRLDLARPANFGGVSIADADEGDGEEVELARLDDLDLPSCRLLKIDVEGRELNVLRGASGLIARCRPVIVVECDRPDRLAPLLAFLREQGYRAFRHEPPLFDATNFRNCPHDAFPRIVSGNLLALTEGDEPPADARPA</sequence>
<keyword evidence="3" id="KW-1185">Reference proteome</keyword>
<name>A0A1N7BA35_9RHOO</name>
<dbReference type="Gene3D" id="3.40.50.2000">
    <property type="entry name" value="Glycogen Phosphorylase B"/>
    <property type="match status" value="1"/>
</dbReference>
<dbReference type="AlphaFoldDB" id="A0A1N7BA35"/>
<reference evidence="3" key="1">
    <citation type="submission" date="2017-01" db="EMBL/GenBank/DDBJ databases">
        <authorList>
            <person name="Varghese N."/>
            <person name="Submissions S."/>
        </authorList>
    </citation>
    <scope>NUCLEOTIDE SEQUENCE [LARGE SCALE GENOMIC DNA]</scope>
    <source>
        <strain evidence="3">ATCC 51758</strain>
    </source>
</reference>
<dbReference type="PANTHER" id="PTHR34203">
    <property type="entry name" value="METHYLTRANSFERASE, FKBM FAMILY PROTEIN"/>
    <property type="match status" value="1"/>
</dbReference>
<dbReference type="GO" id="GO:0032259">
    <property type="term" value="P:methylation"/>
    <property type="evidence" value="ECO:0007669"/>
    <property type="project" value="UniProtKB-KW"/>
</dbReference>
<dbReference type="NCBIfam" id="TIGR01444">
    <property type="entry name" value="fkbM_fam"/>
    <property type="match status" value="1"/>
</dbReference>
<dbReference type="SUPFAM" id="SSF53756">
    <property type="entry name" value="UDP-Glycosyltransferase/glycogen phosphorylase"/>
    <property type="match status" value="1"/>
</dbReference>
<dbReference type="Pfam" id="PF01075">
    <property type="entry name" value="Glyco_transf_9"/>
    <property type="match status" value="1"/>
</dbReference>
<dbReference type="SMART" id="SM00028">
    <property type="entry name" value="TPR"/>
    <property type="match status" value="5"/>
</dbReference>
<evidence type="ECO:0000313" key="3">
    <source>
        <dbReference type="Proteomes" id="UP000186819"/>
    </source>
</evidence>
<dbReference type="RefSeq" id="WP_076603888.1">
    <property type="nucleotide sequence ID" value="NZ_FTMD01000017.1"/>
</dbReference>
<dbReference type="Gene3D" id="1.25.40.10">
    <property type="entry name" value="Tetratricopeptide repeat domain"/>
    <property type="match status" value="1"/>
</dbReference>
<accession>A0A1N7BA35</accession>
<dbReference type="PANTHER" id="PTHR34203:SF15">
    <property type="entry name" value="SLL1173 PROTEIN"/>
    <property type="match status" value="1"/>
</dbReference>
<evidence type="ECO:0000259" key="1">
    <source>
        <dbReference type="Pfam" id="PF05050"/>
    </source>
</evidence>
<dbReference type="Gene3D" id="3.40.50.150">
    <property type="entry name" value="Vaccinia Virus protein VP39"/>
    <property type="match status" value="1"/>
</dbReference>
<dbReference type="SUPFAM" id="SSF53335">
    <property type="entry name" value="S-adenosyl-L-methionine-dependent methyltransferases"/>
    <property type="match status" value="1"/>
</dbReference>
<dbReference type="EMBL" id="FTMD01000017">
    <property type="protein sequence ID" value="SIR48156.1"/>
    <property type="molecule type" value="Genomic_DNA"/>
</dbReference>
<feature type="domain" description="Methyltransferase FkbM" evidence="1">
    <location>
        <begin position="665"/>
        <end position="820"/>
    </location>
</feature>
<dbReference type="InterPro" id="IPR019734">
    <property type="entry name" value="TPR_rpt"/>
</dbReference>
<dbReference type="Pfam" id="PF13432">
    <property type="entry name" value="TPR_16"/>
    <property type="match status" value="2"/>
</dbReference>
<dbReference type="InterPro" id="IPR029063">
    <property type="entry name" value="SAM-dependent_MTases_sf"/>
</dbReference>
<protein>
    <submittedName>
        <fullName evidence="2">Methyltransferase, FkbM family</fullName>
    </submittedName>
</protein>
<dbReference type="InterPro" id="IPR002201">
    <property type="entry name" value="Glyco_trans_9"/>
</dbReference>
<dbReference type="Proteomes" id="UP000186819">
    <property type="component" value="Unassembled WGS sequence"/>
</dbReference>
<dbReference type="InterPro" id="IPR011990">
    <property type="entry name" value="TPR-like_helical_dom_sf"/>
</dbReference>
<proteinExistence type="predicted"/>
<dbReference type="SUPFAM" id="SSF48452">
    <property type="entry name" value="TPR-like"/>
    <property type="match status" value="1"/>
</dbReference>
<dbReference type="InterPro" id="IPR052514">
    <property type="entry name" value="SAM-dependent_MTase"/>
</dbReference>
<dbReference type="GO" id="GO:0008168">
    <property type="term" value="F:methyltransferase activity"/>
    <property type="evidence" value="ECO:0007669"/>
    <property type="project" value="UniProtKB-KW"/>
</dbReference>
<evidence type="ECO:0000313" key="2">
    <source>
        <dbReference type="EMBL" id="SIR48156.1"/>
    </source>
</evidence>
<keyword evidence="2" id="KW-0808">Transferase</keyword>